<accession>A0A6H5HHU1</accession>
<keyword evidence="5" id="KW-1185">Reference proteome</keyword>
<evidence type="ECO:0000313" key="4">
    <source>
        <dbReference type="EMBL" id="CAB0016029.1"/>
    </source>
</evidence>
<dbReference type="EMBL" id="CADCXU010029849">
    <property type="protein sequence ID" value="CAB0016029.1"/>
    <property type="molecule type" value="Genomic_DNA"/>
</dbReference>
<evidence type="ECO:0000256" key="2">
    <source>
        <dbReference type="ARBA" id="ARBA00013750"/>
    </source>
</evidence>
<dbReference type="OrthoDB" id="73639at2759"/>
<dbReference type="GO" id="GO:0005654">
    <property type="term" value="C:nucleoplasm"/>
    <property type="evidence" value="ECO:0007669"/>
    <property type="project" value="TreeGrafter"/>
</dbReference>
<dbReference type="GO" id="GO:0051082">
    <property type="term" value="F:unfolded protein binding"/>
    <property type="evidence" value="ECO:0007669"/>
    <property type="project" value="TreeGrafter"/>
</dbReference>
<dbReference type="Pfam" id="PF04925">
    <property type="entry name" value="SHQ1"/>
    <property type="match status" value="1"/>
</dbReference>
<dbReference type="PROSITE" id="PS51203">
    <property type="entry name" value="CS"/>
    <property type="match status" value="1"/>
</dbReference>
<protein>
    <recommendedName>
        <fullName evidence="2">Protein SHQ1 homolog</fullName>
    </recommendedName>
</protein>
<evidence type="ECO:0000256" key="1">
    <source>
        <dbReference type="ARBA" id="ARBA00005607"/>
    </source>
</evidence>
<dbReference type="InterPro" id="IPR048696">
    <property type="entry name" value="SHQ1-like_CS"/>
</dbReference>
<dbReference type="Pfam" id="PF21413">
    <property type="entry name" value="SHQ1-like_CS"/>
    <property type="match status" value="1"/>
</dbReference>
<comment type="similarity">
    <text evidence="1">Belongs to the SHQ1 family.</text>
</comment>
<dbReference type="Gene3D" id="2.60.40.790">
    <property type="match status" value="1"/>
</dbReference>
<dbReference type="GO" id="GO:0000493">
    <property type="term" value="P:box H/ACA snoRNP assembly"/>
    <property type="evidence" value="ECO:0007669"/>
    <property type="project" value="InterPro"/>
</dbReference>
<dbReference type="InterPro" id="IPR039742">
    <property type="entry name" value="Shq1"/>
</dbReference>
<organism evidence="4 5">
    <name type="scientific">Nesidiocoris tenuis</name>
    <dbReference type="NCBI Taxonomy" id="355587"/>
    <lineage>
        <taxon>Eukaryota</taxon>
        <taxon>Metazoa</taxon>
        <taxon>Ecdysozoa</taxon>
        <taxon>Arthropoda</taxon>
        <taxon>Hexapoda</taxon>
        <taxon>Insecta</taxon>
        <taxon>Pterygota</taxon>
        <taxon>Neoptera</taxon>
        <taxon>Paraneoptera</taxon>
        <taxon>Hemiptera</taxon>
        <taxon>Heteroptera</taxon>
        <taxon>Panheteroptera</taxon>
        <taxon>Cimicomorpha</taxon>
        <taxon>Miridae</taxon>
        <taxon>Dicyphina</taxon>
        <taxon>Nesidiocoris</taxon>
    </lineage>
</organism>
<name>A0A6H5HHU1_9HEMI</name>
<dbReference type="PANTHER" id="PTHR12967:SF0">
    <property type="entry name" value="PROTEIN SHQ1 HOMOLOG"/>
    <property type="match status" value="1"/>
</dbReference>
<proteinExistence type="inferred from homology"/>
<evidence type="ECO:0000259" key="3">
    <source>
        <dbReference type="PROSITE" id="PS51203"/>
    </source>
</evidence>
<dbReference type="InterPro" id="IPR007052">
    <property type="entry name" value="CS_dom"/>
</dbReference>
<dbReference type="PANTHER" id="PTHR12967">
    <property type="entry name" value="PROTEIN SHQ1 HOMOLOG"/>
    <property type="match status" value="1"/>
</dbReference>
<dbReference type="GO" id="GO:0005737">
    <property type="term" value="C:cytoplasm"/>
    <property type="evidence" value="ECO:0007669"/>
    <property type="project" value="TreeGrafter"/>
</dbReference>
<evidence type="ECO:0000313" key="5">
    <source>
        <dbReference type="Proteomes" id="UP000479000"/>
    </source>
</evidence>
<sequence>MLTPFFELKQSEEHVILEIKAPLANIQKTELIADDFNVYFHAPPYYLRLKLPGRVRENERESGQYDATTGVFTFKLEKVDRGSHFEDLDLIGKFLFASKKYQARPTIEVLNEDSLPAGSDTDEEDEFWISRQPKPDDVSSTTPGYGFANKMRGNGQALKCIYIYFFSVKLTAEETTYLKDLGNREYLLDSEEKRTALLSLADLIFSYAYQYRTFGGENTVESAGRPKKTPAALTTTQIATATPSPTRRIATATAKSCSGAISMSGHARDYFGIGMGRRFHSPNQDNQSGN</sequence>
<dbReference type="InterPro" id="IPR008978">
    <property type="entry name" value="HSP20-like_chaperone"/>
</dbReference>
<dbReference type="InterPro" id="IPR007009">
    <property type="entry name" value="Shq1_C"/>
</dbReference>
<feature type="domain" description="CS" evidence="3">
    <location>
        <begin position="1"/>
        <end position="89"/>
    </location>
</feature>
<dbReference type="AlphaFoldDB" id="A0A6H5HHU1"/>
<reference evidence="4 5" key="1">
    <citation type="submission" date="2020-02" db="EMBL/GenBank/DDBJ databases">
        <authorList>
            <person name="Ferguson B K."/>
        </authorList>
    </citation>
    <scope>NUCLEOTIDE SEQUENCE [LARGE SCALE GENOMIC DNA]</scope>
</reference>
<dbReference type="Proteomes" id="UP000479000">
    <property type="component" value="Unassembled WGS sequence"/>
</dbReference>
<gene>
    <name evidence="4" type="ORF">NTEN_LOCUS20358</name>
</gene>